<dbReference type="CDD" id="cd03408">
    <property type="entry name" value="SPFH_like_u1"/>
    <property type="match status" value="1"/>
</dbReference>
<feature type="compositionally biased region" description="Low complexity" evidence="1">
    <location>
        <begin position="280"/>
        <end position="340"/>
    </location>
</feature>
<sequence>MGFFKNQFANVVEWEEFRDDMIFWKWSNREIKKGSKLIIRSGQDAIFLNNGKVEGIFEDEGSFNVESDIIPFLSTLKGFKFGFNSGMRVEVLFVNTKEFTVRWGTQSPILIPAPQLPGGMPIRANGTFNFKVSDYVALIDKVAGIKQSYLVEDVKIRITSVLDQLLMKWITREGKDMFNLQANSFDIANGIREDLDMQMMEIGIGITGFQVMSFSYPPEIQDMINKTASHGMIGDMQRYQQVSMTDGIASGKVQGGGMASDMAGMMMGMNMANEMLKNMNGQNNQQAGSNNNSGQNTNGNQDGNGNHGGSTASSQNANSPQAAGGQGSPSNSSAPAGASGTKPNFCPNCGAKNEGANFCPNCGYKLA</sequence>
<dbReference type="InterPro" id="IPR036013">
    <property type="entry name" value="Band_7/SPFH_dom_sf"/>
</dbReference>
<accession>A0ABW4RL88</accession>
<dbReference type="InterPro" id="IPR059113">
    <property type="entry name" value="Znf_ribbon"/>
</dbReference>
<dbReference type="PANTHER" id="PTHR37826:SF2">
    <property type="entry name" value="ZINC-RIBBON DOMAIN-CONTAINING PROTEIN"/>
    <property type="match status" value="1"/>
</dbReference>
<name>A0ABW4RL88_9BACL</name>
<dbReference type="EMBL" id="JBHUEH010000023">
    <property type="protein sequence ID" value="MFD1887011.1"/>
    <property type="molecule type" value="Genomic_DNA"/>
</dbReference>
<dbReference type="SUPFAM" id="SSF117892">
    <property type="entry name" value="Band 7/SPFH domain"/>
    <property type="match status" value="1"/>
</dbReference>
<dbReference type="Proteomes" id="UP001597233">
    <property type="component" value="Unassembled WGS sequence"/>
</dbReference>
<proteinExistence type="predicted"/>
<feature type="region of interest" description="Disordered" evidence="1">
    <location>
        <begin position="280"/>
        <end position="344"/>
    </location>
</feature>
<dbReference type="Pfam" id="PF13421">
    <property type="entry name" value="Band_7_1"/>
    <property type="match status" value="1"/>
</dbReference>
<dbReference type="InterPro" id="IPR033880">
    <property type="entry name" value="SPFH_YdjI"/>
</dbReference>
<organism evidence="4 5">
    <name type="scientific">Paenibacillus wenxiniae</name>
    <dbReference type="NCBI Taxonomy" id="1636843"/>
    <lineage>
        <taxon>Bacteria</taxon>
        <taxon>Bacillati</taxon>
        <taxon>Bacillota</taxon>
        <taxon>Bacilli</taxon>
        <taxon>Bacillales</taxon>
        <taxon>Paenibacillaceae</taxon>
        <taxon>Paenibacillus</taxon>
    </lineage>
</organism>
<evidence type="ECO:0000313" key="4">
    <source>
        <dbReference type="EMBL" id="MFD1887011.1"/>
    </source>
</evidence>
<evidence type="ECO:0000259" key="2">
    <source>
        <dbReference type="Pfam" id="PF13248"/>
    </source>
</evidence>
<dbReference type="RefSeq" id="WP_347327125.1">
    <property type="nucleotide sequence ID" value="NZ_JBCGUH010000020.1"/>
</dbReference>
<evidence type="ECO:0000259" key="3">
    <source>
        <dbReference type="Pfam" id="PF13421"/>
    </source>
</evidence>
<protein>
    <submittedName>
        <fullName evidence="4">SPFH domain-containing protein</fullName>
    </submittedName>
</protein>
<comment type="caution">
    <text evidence="4">The sequence shown here is derived from an EMBL/GenBank/DDBJ whole genome shotgun (WGS) entry which is preliminary data.</text>
</comment>
<evidence type="ECO:0000256" key="1">
    <source>
        <dbReference type="SAM" id="MobiDB-lite"/>
    </source>
</evidence>
<gene>
    <name evidence="4" type="ORF">ACFSC9_16080</name>
</gene>
<dbReference type="PANTHER" id="PTHR37826">
    <property type="entry name" value="FLOTILLIN BAND_7_5 DOMAIN PROTEIN"/>
    <property type="match status" value="1"/>
</dbReference>
<reference evidence="5" key="1">
    <citation type="journal article" date="2019" name="Int. J. Syst. Evol. Microbiol.">
        <title>The Global Catalogue of Microorganisms (GCM) 10K type strain sequencing project: providing services to taxonomists for standard genome sequencing and annotation.</title>
        <authorList>
            <consortium name="The Broad Institute Genomics Platform"/>
            <consortium name="The Broad Institute Genome Sequencing Center for Infectious Disease"/>
            <person name="Wu L."/>
            <person name="Ma J."/>
        </authorList>
    </citation>
    <scope>NUCLEOTIDE SEQUENCE [LARGE SCALE GENOMIC DNA]</scope>
    <source>
        <strain evidence="5">CCUG 54950</strain>
    </source>
</reference>
<feature type="domain" description="Putative zinc-ribbon" evidence="2">
    <location>
        <begin position="346"/>
        <end position="366"/>
    </location>
</feature>
<dbReference type="Pfam" id="PF13248">
    <property type="entry name" value="Zn_ribbon_3"/>
    <property type="match status" value="1"/>
</dbReference>
<feature type="domain" description="SPFH" evidence="3">
    <location>
        <begin position="27"/>
        <end position="231"/>
    </location>
</feature>
<evidence type="ECO:0000313" key="5">
    <source>
        <dbReference type="Proteomes" id="UP001597233"/>
    </source>
</evidence>
<keyword evidence="5" id="KW-1185">Reference proteome</keyword>